<evidence type="ECO:0000313" key="3">
    <source>
        <dbReference type="Proteomes" id="UP000318864"/>
    </source>
</evidence>
<accession>A0A4S3THE7</accession>
<name>A0A4S3THE7_9EURY</name>
<organism evidence="2 3">
    <name type="scientific">Salinadaptatus halalkaliphilus</name>
    <dbReference type="NCBI Taxonomy" id="2419781"/>
    <lineage>
        <taxon>Archaea</taxon>
        <taxon>Methanobacteriati</taxon>
        <taxon>Methanobacteriota</taxon>
        <taxon>Stenosarchaea group</taxon>
        <taxon>Halobacteria</taxon>
        <taxon>Halobacteriales</taxon>
        <taxon>Natrialbaceae</taxon>
        <taxon>Salinadaptatus</taxon>
    </lineage>
</organism>
<protein>
    <submittedName>
        <fullName evidence="2">Uncharacterized protein</fullName>
    </submittedName>
</protein>
<comment type="caution">
    <text evidence="2">The sequence shown here is derived from an EMBL/GenBank/DDBJ whole genome shotgun (WGS) entry which is preliminary data.</text>
</comment>
<dbReference type="EMBL" id="RBZW01000076">
    <property type="protein sequence ID" value="THE62910.1"/>
    <property type="molecule type" value="Genomic_DNA"/>
</dbReference>
<dbReference type="AlphaFoldDB" id="A0A4S3THE7"/>
<gene>
    <name evidence="2" type="ORF">D8Y22_20880</name>
</gene>
<sequence length="62" mass="6713">MIKRIGVLLSIVAGYLLLLYVLEMVAYAPGILVWIGYIAAVFVAVVTVFWLLAKASLALESS</sequence>
<evidence type="ECO:0000313" key="2">
    <source>
        <dbReference type="EMBL" id="THE62910.1"/>
    </source>
</evidence>
<keyword evidence="1" id="KW-1133">Transmembrane helix</keyword>
<keyword evidence="1" id="KW-0812">Transmembrane</keyword>
<keyword evidence="3" id="KW-1185">Reference proteome</keyword>
<dbReference type="Proteomes" id="UP000318864">
    <property type="component" value="Unassembled WGS sequence"/>
</dbReference>
<reference evidence="2 3" key="1">
    <citation type="submission" date="2018-10" db="EMBL/GenBank/DDBJ databases">
        <title>Natronolimnobius sp. XQ-INN 246 isolated from Inner Mongolia Autonomous Region of China.</title>
        <authorList>
            <person name="Xue Q."/>
        </authorList>
    </citation>
    <scope>NUCLEOTIDE SEQUENCE [LARGE SCALE GENOMIC DNA]</scope>
    <source>
        <strain evidence="2 3">XQ-INN 246</strain>
    </source>
</reference>
<dbReference type="RefSeq" id="WP_141466541.1">
    <property type="nucleotide sequence ID" value="NZ_RBZW01000076.1"/>
</dbReference>
<feature type="transmembrane region" description="Helical" evidence="1">
    <location>
        <begin position="34"/>
        <end position="53"/>
    </location>
</feature>
<evidence type="ECO:0000256" key="1">
    <source>
        <dbReference type="SAM" id="Phobius"/>
    </source>
</evidence>
<proteinExistence type="predicted"/>
<feature type="transmembrane region" description="Helical" evidence="1">
    <location>
        <begin position="7"/>
        <end position="28"/>
    </location>
</feature>
<keyword evidence="1" id="KW-0472">Membrane</keyword>